<dbReference type="RefSeq" id="WP_211534130.1">
    <property type="nucleotide sequence ID" value="NZ_CP058560.1"/>
</dbReference>
<keyword evidence="4" id="KW-1185">Reference proteome</keyword>
<dbReference type="KEGG" id="meme:HYG87_05055"/>
<dbReference type="AlphaFoldDB" id="A0A8T8K7T9"/>
<name>A0A8T8K7T9_9EURY</name>
<dbReference type="Gene3D" id="3.30.70.930">
    <property type="match status" value="1"/>
</dbReference>
<dbReference type="EMBL" id="CP058560">
    <property type="protein sequence ID" value="QUH23183.1"/>
    <property type="molecule type" value="Genomic_DNA"/>
</dbReference>
<dbReference type="InterPro" id="IPR051614">
    <property type="entry name" value="UPF0045_domain"/>
</dbReference>
<dbReference type="NCBIfam" id="TIGR00106">
    <property type="entry name" value="MTH1187 family thiamine-binding protein"/>
    <property type="match status" value="1"/>
</dbReference>
<organism evidence="3 4">
    <name type="scientific">Methanobacterium alkalithermotolerans</name>
    <dbReference type="NCBI Taxonomy" id="2731220"/>
    <lineage>
        <taxon>Archaea</taxon>
        <taxon>Methanobacteriati</taxon>
        <taxon>Methanobacteriota</taxon>
        <taxon>Methanomada group</taxon>
        <taxon>Methanobacteria</taxon>
        <taxon>Methanobacteriales</taxon>
        <taxon>Methanobacteriaceae</taxon>
        <taxon>Methanobacterium</taxon>
    </lineage>
</organism>
<evidence type="ECO:0000256" key="1">
    <source>
        <dbReference type="ARBA" id="ARBA00010272"/>
    </source>
</evidence>
<evidence type="ECO:0000313" key="3">
    <source>
        <dbReference type="EMBL" id="QUH23183.1"/>
    </source>
</evidence>
<proteinExistence type="inferred from homology"/>
<accession>A0A8T8K7T9</accession>
<dbReference type="Proteomes" id="UP000681041">
    <property type="component" value="Chromosome"/>
</dbReference>
<dbReference type="PANTHER" id="PTHR33777:SF1">
    <property type="entry name" value="UPF0045 PROTEIN ECM15"/>
    <property type="match status" value="1"/>
</dbReference>
<reference evidence="3" key="1">
    <citation type="submission" date="2020-07" db="EMBL/GenBank/DDBJ databases">
        <title>Methanobacterium. sp. MethCan genome.</title>
        <authorList>
            <person name="Postec A."/>
            <person name="Quemeneur M."/>
        </authorList>
    </citation>
    <scope>NUCLEOTIDE SEQUENCE</scope>
    <source>
        <strain evidence="3">MethCAN</strain>
    </source>
</reference>
<sequence length="100" mass="10699">MITAELTVIPVGTSSTSLSNYVAAAVLALDKTGIKYKISGMGTQIESENMEDLFKAIASAHEAVIKEGANRVSTSIKIDDRRDTNRGLSDKVASVKKKLE</sequence>
<gene>
    <name evidence="3" type="ORF">HYG87_05055</name>
</gene>
<dbReference type="PANTHER" id="PTHR33777">
    <property type="entry name" value="UPF0045 PROTEIN ECM15"/>
    <property type="match status" value="1"/>
</dbReference>
<evidence type="ECO:0000313" key="4">
    <source>
        <dbReference type="Proteomes" id="UP000681041"/>
    </source>
</evidence>
<protein>
    <submittedName>
        <fullName evidence="3">MTH1187 family thiamine-binding protein</fullName>
    </submittedName>
</protein>
<feature type="domain" description="Thiamine-binding protein" evidence="2">
    <location>
        <begin position="4"/>
        <end position="96"/>
    </location>
</feature>
<comment type="similarity">
    <text evidence="1">Belongs to the UPF0045 family.</text>
</comment>
<dbReference type="Pfam" id="PF01910">
    <property type="entry name" value="Thiamine_BP"/>
    <property type="match status" value="1"/>
</dbReference>
<evidence type="ECO:0000259" key="2">
    <source>
        <dbReference type="Pfam" id="PF01910"/>
    </source>
</evidence>
<dbReference type="OrthoDB" id="10763at2157"/>
<dbReference type="InterPro" id="IPR002767">
    <property type="entry name" value="Thiamine_BP"/>
</dbReference>
<dbReference type="SUPFAM" id="SSF89957">
    <property type="entry name" value="MTH1187/YkoF-like"/>
    <property type="match status" value="1"/>
</dbReference>
<dbReference type="InterPro" id="IPR029756">
    <property type="entry name" value="MTH1187/YkoF-like"/>
</dbReference>
<dbReference type="GeneID" id="64820110"/>
<dbReference type="GO" id="GO:0005829">
    <property type="term" value="C:cytosol"/>
    <property type="evidence" value="ECO:0007669"/>
    <property type="project" value="TreeGrafter"/>
</dbReference>